<dbReference type="EMBL" id="CP001854">
    <property type="protein sequence ID" value="ADB50559.1"/>
    <property type="molecule type" value="Genomic_DNA"/>
</dbReference>
<dbReference type="RefSeq" id="WP_012933610.1">
    <property type="nucleotide sequence ID" value="NC_013739.1"/>
</dbReference>
<dbReference type="AlphaFoldDB" id="D3F592"/>
<reference evidence="5 6" key="1">
    <citation type="journal article" date="2010" name="Stand. Genomic Sci.">
        <title>Complete genome sequence of Conexibacter woesei type strain (ID131577).</title>
        <authorList>
            <person name="Pukall R."/>
            <person name="Lapidus A."/>
            <person name="Glavina Del Rio T."/>
            <person name="Copeland A."/>
            <person name="Tice H."/>
            <person name="Cheng J.-F."/>
            <person name="Lucas S."/>
            <person name="Chen F."/>
            <person name="Nolan M."/>
            <person name="Bruce D."/>
            <person name="Goodwin L."/>
            <person name="Pitluck S."/>
            <person name="Mavromatis K."/>
            <person name="Ivanova N."/>
            <person name="Ovchinnikova G."/>
            <person name="Pati A."/>
            <person name="Chen A."/>
            <person name="Palaniappan K."/>
            <person name="Land M."/>
            <person name="Hauser L."/>
            <person name="Chang Y.-J."/>
            <person name="Jeffries C.D."/>
            <person name="Chain P."/>
            <person name="Meincke L."/>
            <person name="Sims D."/>
            <person name="Brettin T."/>
            <person name="Detter J.C."/>
            <person name="Rohde M."/>
            <person name="Goeker M."/>
            <person name="Bristow J."/>
            <person name="Eisen J.A."/>
            <person name="Markowitz V."/>
            <person name="Kyrpides N.C."/>
            <person name="Klenk H.-P."/>
            <person name="Hugenholtz P."/>
        </authorList>
    </citation>
    <scope>NUCLEOTIDE SEQUENCE [LARGE SCALE GENOMIC DNA]</scope>
    <source>
        <strain evidence="6">DSM 14684 / CIP 108061 / JCM 11494 / NBRC 100937 / ID131577</strain>
    </source>
</reference>
<accession>D3F592</accession>
<keyword evidence="6" id="KW-1185">Reference proteome</keyword>
<protein>
    <submittedName>
        <fullName evidence="5">Extracellular ligand-binding receptor</fullName>
    </submittedName>
</protein>
<keyword evidence="5" id="KW-0675">Receptor</keyword>
<proteinExistence type="inferred from homology"/>
<dbReference type="Proteomes" id="UP000008229">
    <property type="component" value="Chromosome"/>
</dbReference>
<evidence type="ECO:0000256" key="1">
    <source>
        <dbReference type="ARBA" id="ARBA00010062"/>
    </source>
</evidence>
<evidence type="ECO:0000313" key="5">
    <source>
        <dbReference type="EMBL" id="ADB50559.1"/>
    </source>
</evidence>
<feature type="signal peptide" evidence="3">
    <location>
        <begin position="1"/>
        <end position="24"/>
    </location>
</feature>
<evidence type="ECO:0000259" key="4">
    <source>
        <dbReference type="Pfam" id="PF13458"/>
    </source>
</evidence>
<feature type="domain" description="Leucine-binding protein" evidence="4">
    <location>
        <begin position="40"/>
        <end position="379"/>
    </location>
</feature>
<name>D3F592_CONWI</name>
<evidence type="ECO:0000256" key="3">
    <source>
        <dbReference type="SAM" id="SignalP"/>
    </source>
</evidence>
<dbReference type="STRING" id="469383.Cwoe_2134"/>
<sequence length="412" mass="42384" precursor="true">MKRKVAMCAWLAVVGVLVMTTAGCGSSNDGDGDGGAAGKTVNIGAIGAFSGLAGAAEGTPHVLEAWAETVNAAGGLDGHDVRVIVEDIGATTGAGRAAVQKLIEEDDVVAVFSQDFNDATWVKYAESRSVPVISGIAGVTTLTSSDVFPITLSPITLGYGLDAELKKVGDTGAVGYQSGIALNEQIVALMRSFSEPVGLSLPVVTKMSPSLPDYTAFCQQVKDSGAASYFVSFGASVATKITEQCVQQGVRIPQLLVGLFADKAWKTNSAYDGAVVLDGAAPFFDTSVPGVKEYRDALGKYAPDFSGSSQDSSYGLFAWAGMQMIATAAAKARGPITNSSLQAALYTIKDETLGGIVPPLTYTKGKANPIHCWFTWTIANGEFVATNDAKPTCAPDAVVAPAEAALAKSLAG</sequence>
<keyword evidence="2 3" id="KW-0732">Signal</keyword>
<dbReference type="InterPro" id="IPR028082">
    <property type="entry name" value="Peripla_BP_I"/>
</dbReference>
<reference evidence="6" key="2">
    <citation type="submission" date="2010-01" db="EMBL/GenBank/DDBJ databases">
        <title>The complete genome of Conexibacter woesei DSM 14684.</title>
        <authorList>
            <consortium name="US DOE Joint Genome Institute (JGI-PGF)"/>
            <person name="Lucas S."/>
            <person name="Copeland A."/>
            <person name="Lapidus A."/>
            <person name="Glavina del Rio T."/>
            <person name="Dalin E."/>
            <person name="Tice H."/>
            <person name="Bruce D."/>
            <person name="Goodwin L."/>
            <person name="Pitluck S."/>
            <person name="Kyrpides N."/>
            <person name="Mavromatis K."/>
            <person name="Ivanova N."/>
            <person name="Mikhailova N."/>
            <person name="Chertkov O."/>
            <person name="Brettin T."/>
            <person name="Detter J.C."/>
            <person name="Han C."/>
            <person name="Larimer F."/>
            <person name="Land M."/>
            <person name="Hauser L."/>
            <person name="Markowitz V."/>
            <person name="Cheng J.-F."/>
            <person name="Hugenholtz P."/>
            <person name="Woyke T."/>
            <person name="Wu D."/>
            <person name="Pukall R."/>
            <person name="Steenblock K."/>
            <person name="Schneider S."/>
            <person name="Klenk H.-P."/>
            <person name="Eisen J.A."/>
        </authorList>
    </citation>
    <scope>NUCLEOTIDE SEQUENCE [LARGE SCALE GENOMIC DNA]</scope>
    <source>
        <strain evidence="6">DSM 14684 / CIP 108061 / JCM 11494 / NBRC 100937 / ID131577</strain>
    </source>
</reference>
<dbReference type="OrthoDB" id="4482263at2"/>
<feature type="chain" id="PRO_5003043997" evidence="3">
    <location>
        <begin position="25"/>
        <end position="412"/>
    </location>
</feature>
<organism evidence="5 6">
    <name type="scientific">Conexibacter woesei (strain DSM 14684 / CCUG 47730 / CIP 108061 / JCM 11494 / NBRC 100937 / ID131577)</name>
    <dbReference type="NCBI Taxonomy" id="469383"/>
    <lineage>
        <taxon>Bacteria</taxon>
        <taxon>Bacillati</taxon>
        <taxon>Actinomycetota</taxon>
        <taxon>Thermoleophilia</taxon>
        <taxon>Solirubrobacterales</taxon>
        <taxon>Conexibacteraceae</taxon>
        <taxon>Conexibacter</taxon>
    </lineage>
</organism>
<evidence type="ECO:0000256" key="2">
    <source>
        <dbReference type="ARBA" id="ARBA00022729"/>
    </source>
</evidence>
<dbReference type="HOGENOM" id="CLU_675698_0_0_11"/>
<gene>
    <name evidence="5" type="ordered locus">Cwoe_2134</name>
</gene>
<dbReference type="InterPro" id="IPR028081">
    <property type="entry name" value="Leu-bd"/>
</dbReference>
<dbReference type="PANTHER" id="PTHR47235">
    <property type="entry name" value="BLR6548 PROTEIN"/>
    <property type="match status" value="1"/>
</dbReference>
<dbReference type="KEGG" id="cwo:Cwoe_2134"/>
<dbReference type="eggNOG" id="COG0683">
    <property type="taxonomic scope" value="Bacteria"/>
</dbReference>
<dbReference type="Pfam" id="PF13458">
    <property type="entry name" value="Peripla_BP_6"/>
    <property type="match status" value="1"/>
</dbReference>
<dbReference type="PANTHER" id="PTHR47235:SF1">
    <property type="entry name" value="BLR6548 PROTEIN"/>
    <property type="match status" value="1"/>
</dbReference>
<dbReference type="PROSITE" id="PS51257">
    <property type="entry name" value="PROKAR_LIPOPROTEIN"/>
    <property type="match status" value="1"/>
</dbReference>
<dbReference type="SUPFAM" id="SSF53822">
    <property type="entry name" value="Periplasmic binding protein-like I"/>
    <property type="match status" value="1"/>
</dbReference>
<comment type="similarity">
    <text evidence="1">Belongs to the leucine-binding protein family.</text>
</comment>
<dbReference type="Gene3D" id="3.40.50.2300">
    <property type="match status" value="2"/>
</dbReference>
<evidence type="ECO:0000313" key="6">
    <source>
        <dbReference type="Proteomes" id="UP000008229"/>
    </source>
</evidence>